<sequence length="214" mass="23243">MAKAGGCMKRMRKNQHQAADHGLVVGVAVATDGRQSRVSTLIKIMKSVSCSLNPYATAYIPLSKRGAADHTTKSFEKVKAPKDLKSPEEVLVSETLFSSYAVAGSASTSTHSADSTDDEFQMNLDYLQMTFSGLSYESLAAVYLENKQDMEATIDMLSQLESYIDEPLENLPDTLDIGDIKDGAAGSKLKNVEDDPVGVKKHACSGHDIAWLYR</sequence>
<name>A0ACB9RNU1_9MYRT</name>
<keyword evidence="2" id="KW-1185">Reference proteome</keyword>
<gene>
    <name evidence="1" type="ORF">MLD38_015215</name>
</gene>
<proteinExistence type="predicted"/>
<comment type="caution">
    <text evidence="1">The sequence shown here is derived from an EMBL/GenBank/DDBJ whole genome shotgun (WGS) entry which is preliminary data.</text>
</comment>
<evidence type="ECO:0000313" key="1">
    <source>
        <dbReference type="EMBL" id="KAI4377617.1"/>
    </source>
</evidence>
<accession>A0ACB9RNU1</accession>
<organism evidence="1 2">
    <name type="scientific">Melastoma candidum</name>
    <dbReference type="NCBI Taxonomy" id="119954"/>
    <lineage>
        <taxon>Eukaryota</taxon>
        <taxon>Viridiplantae</taxon>
        <taxon>Streptophyta</taxon>
        <taxon>Embryophyta</taxon>
        <taxon>Tracheophyta</taxon>
        <taxon>Spermatophyta</taxon>
        <taxon>Magnoliopsida</taxon>
        <taxon>eudicotyledons</taxon>
        <taxon>Gunneridae</taxon>
        <taxon>Pentapetalae</taxon>
        <taxon>rosids</taxon>
        <taxon>malvids</taxon>
        <taxon>Myrtales</taxon>
        <taxon>Melastomataceae</taxon>
        <taxon>Melastomatoideae</taxon>
        <taxon>Melastomateae</taxon>
        <taxon>Melastoma</taxon>
    </lineage>
</organism>
<protein>
    <submittedName>
        <fullName evidence="1">Uncharacterized protein</fullName>
    </submittedName>
</protein>
<evidence type="ECO:0000313" key="2">
    <source>
        <dbReference type="Proteomes" id="UP001057402"/>
    </source>
</evidence>
<dbReference type="Proteomes" id="UP001057402">
    <property type="component" value="Chromosome 4"/>
</dbReference>
<reference evidence="2" key="1">
    <citation type="journal article" date="2023" name="Front. Plant Sci.">
        <title>Chromosomal-level genome assembly of Melastoma candidum provides insights into trichome evolution.</title>
        <authorList>
            <person name="Zhong Y."/>
            <person name="Wu W."/>
            <person name="Sun C."/>
            <person name="Zou P."/>
            <person name="Liu Y."/>
            <person name="Dai S."/>
            <person name="Zhou R."/>
        </authorList>
    </citation>
    <scope>NUCLEOTIDE SEQUENCE [LARGE SCALE GENOMIC DNA]</scope>
</reference>
<dbReference type="EMBL" id="CM042883">
    <property type="protein sequence ID" value="KAI4377617.1"/>
    <property type="molecule type" value="Genomic_DNA"/>
</dbReference>